<name>A0A3A4NLL4_ABYX5</name>
<evidence type="ECO:0000313" key="2">
    <source>
        <dbReference type="Proteomes" id="UP000265882"/>
    </source>
</evidence>
<gene>
    <name evidence="1" type="ORF">C4520_18825</name>
</gene>
<accession>A0A3A4NLL4</accession>
<evidence type="ECO:0008006" key="3">
    <source>
        <dbReference type="Google" id="ProtNLM"/>
    </source>
</evidence>
<evidence type="ECO:0000313" key="1">
    <source>
        <dbReference type="EMBL" id="RJP16071.1"/>
    </source>
</evidence>
<organism evidence="1 2">
    <name type="scientific">Abyssobacteria bacterium (strain SURF_5)</name>
    <dbReference type="NCBI Taxonomy" id="2093360"/>
    <lineage>
        <taxon>Bacteria</taxon>
        <taxon>Pseudomonadati</taxon>
        <taxon>Candidatus Hydrogenedentota</taxon>
        <taxon>Candidatus Abyssobacteria</taxon>
    </lineage>
</organism>
<comment type="caution">
    <text evidence="1">The sequence shown here is derived from an EMBL/GenBank/DDBJ whole genome shotgun (WGS) entry which is preliminary data.</text>
</comment>
<reference evidence="1 2" key="1">
    <citation type="journal article" date="2017" name="ISME J.">
        <title>Energy and carbon metabolisms in a deep terrestrial subsurface fluid microbial community.</title>
        <authorList>
            <person name="Momper L."/>
            <person name="Jungbluth S.P."/>
            <person name="Lee M.D."/>
            <person name="Amend J.P."/>
        </authorList>
    </citation>
    <scope>NUCLEOTIDE SEQUENCE [LARGE SCALE GENOMIC DNA]</scope>
    <source>
        <strain evidence="1">SURF_5</strain>
    </source>
</reference>
<dbReference type="EMBL" id="QZKU01000128">
    <property type="protein sequence ID" value="RJP16071.1"/>
    <property type="molecule type" value="Genomic_DNA"/>
</dbReference>
<dbReference type="AlphaFoldDB" id="A0A3A4NLL4"/>
<proteinExistence type="predicted"/>
<sequence>MLLDSAMALNLLIRFTIMTKRRIRGVFIPYCQCADLDDFENMKTVLIRNGQLRRTVLFCCEKCFEKFFGKK</sequence>
<dbReference type="Proteomes" id="UP000265882">
    <property type="component" value="Unassembled WGS sequence"/>
</dbReference>
<protein>
    <recommendedName>
        <fullName evidence="3">TRASH domain-containing protein</fullName>
    </recommendedName>
</protein>